<dbReference type="STRING" id="1684307.A0A316UF91"/>
<feature type="compositionally biased region" description="Acidic residues" evidence="2">
    <location>
        <begin position="80"/>
        <end position="96"/>
    </location>
</feature>
<comment type="similarity">
    <text evidence="1">Belongs to the CDC123 family.</text>
</comment>
<feature type="region of interest" description="Disordered" evidence="2">
    <location>
        <begin position="1"/>
        <end position="20"/>
    </location>
</feature>
<organism evidence="3 4">
    <name type="scientific">Pseudomicrostroma glucosiphilum</name>
    <dbReference type="NCBI Taxonomy" id="1684307"/>
    <lineage>
        <taxon>Eukaryota</taxon>
        <taxon>Fungi</taxon>
        <taxon>Dikarya</taxon>
        <taxon>Basidiomycota</taxon>
        <taxon>Ustilaginomycotina</taxon>
        <taxon>Exobasidiomycetes</taxon>
        <taxon>Microstromatales</taxon>
        <taxon>Microstromatales incertae sedis</taxon>
        <taxon>Pseudomicrostroma</taxon>
    </lineage>
</organism>
<sequence length="519" mass="57106">MTTSSSSASSSASSHPLPPLTPVAASLSACRFSSWYPPLRKVSPKATILDVSTIQPDFFEWLEEDGLILPRGSGAGVVGGEEEEDEEEVEDADGERDDASSSSSEDLQPRDFSVLDERIRQVINKYDGEVFPKLDWSAPRDAAWILPGQTLKCTTPADVYLLLKSSDFVGKDLLQRDEINGVNSSEAGGQGQDDLVEEVESLQLATAQIAPVASTNDLKLNLVLKRHFVVAPSHEFRCFVRAGQFVAICQRDGTYYDFLQADSTSRDIRLKLLNFWHENLKGVIGKQGGSAASDESGSTGGAGEGLQDYIWDAYFTRDRSRVFLMDVNPYLPRTDALSWDWDELEALATRAWKRDHPSSAVLLNGRASAVQRSSTEDEDEFRDEGEGEEDEDTGISSSDEDDGPPDPRGEPFIRIYTDGRPPTTHYRPWSPTSNPAPASLQMNDSSSASASSASAVQRRRHRLLPPLRLLTSQAQSSQSFPTYASNMIPRDVVDVSNGRGIEEFARAWKGEVEQAEEDE</sequence>
<name>A0A316UF91_9BASI</name>
<dbReference type="InterPro" id="IPR009772">
    <property type="entry name" value="CDC123"/>
</dbReference>
<gene>
    <name evidence="3" type="ORF">BCV69DRAFT_279819</name>
</gene>
<evidence type="ECO:0000313" key="4">
    <source>
        <dbReference type="Proteomes" id="UP000245942"/>
    </source>
</evidence>
<feature type="compositionally biased region" description="Polar residues" evidence="2">
    <location>
        <begin position="471"/>
        <end position="482"/>
    </location>
</feature>
<evidence type="ECO:0000256" key="2">
    <source>
        <dbReference type="SAM" id="MobiDB-lite"/>
    </source>
</evidence>
<accession>A0A316UF91</accession>
<dbReference type="PANTHER" id="PTHR15323:SF6">
    <property type="entry name" value="CELL DIVISION CYCLE PROTEIN 123 HOMOLOG"/>
    <property type="match status" value="1"/>
</dbReference>
<dbReference type="AlphaFoldDB" id="A0A316UF91"/>
<dbReference type="EMBL" id="KZ819321">
    <property type="protein sequence ID" value="PWN23912.1"/>
    <property type="molecule type" value="Genomic_DNA"/>
</dbReference>
<evidence type="ECO:0000256" key="1">
    <source>
        <dbReference type="ARBA" id="ARBA00011047"/>
    </source>
</evidence>
<feature type="region of interest" description="Disordered" evidence="2">
    <location>
        <begin position="72"/>
        <end position="110"/>
    </location>
</feature>
<feature type="region of interest" description="Disordered" evidence="2">
    <location>
        <begin position="364"/>
        <end position="482"/>
    </location>
</feature>
<feature type="compositionally biased region" description="Low complexity" evidence="2">
    <location>
        <begin position="445"/>
        <end position="455"/>
    </location>
</feature>
<dbReference type="RefSeq" id="XP_025351072.1">
    <property type="nucleotide sequence ID" value="XM_025491384.1"/>
</dbReference>
<feature type="compositionally biased region" description="Acidic residues" evidence="2">
    <location>
        <begin position="376"/>
        <end position="404"/>
    </location>
</feature>
<feature type="compositionally biased region" description="Polar residues" evidence="2">
    <location>
        <begin position="430"/>
        <end position="444"/>
    </location>
</feature>
<feature type="compositionally biased region" description="Low complexity" evidence="2">
    <location>
        <begin position="1"/>
        <end position="14"/>
    </location>
</feature>
<dbReference type="GO" id="GO:0005737">
    <property type="term" value="C:cytoplasm"/>
    <property type="evidence" value="ECO:0007669"/>
    <property type="project" value="TreeGrafter"/>
</dbReference>
<proteinExistence type="inferred from homology"/>
<dbReference type="GeneID" id="37013118"/>
<reference evidence="3 4" key="1">
    <citation type="journal article" date="2018" name="Mol. Biol. Evol.">
        <title>Broad Genomic Sampling Reveals a Smut Pathogenic Ancestry of the Fungal Clade Ustilaginomycotina.</title>
        <authorList>
            <person name="Kijpornyongpan T."/>
            <person name="Mondo S.J."/>
            <person name="Barry K."/>
            <person name="Sandor L."/>
            <person name="Lee J."/>
            <person name="Lipzen A."/>
            <person name="Pangilinan J."/>
            <person name="LaButti K."/>
            <person name="Hainaut M."/>
            <person name="Henrissat B."/>
            <person name="Grigoriev I.V."/>
            <person name="Spatafora J.W."/>
            <person name="Aime M.C."/>
        </authorList>
    </citation>
    <scope>NUCLEOTIDE SEQUENCE [LARGE SCALE GENOMIC DNA]</scope>
    <source>
        <strain evidence="3 4">MCA 4718</strain>
    </source>
</reference>
<evidence type="ECO:0000313" key="3">
    <source>
        <dbReference type="EMBL" id="PWN23912.1"/>
    </source>
</evidence>
<dbReference type="OrthoDB" id="360540at2759"/>
<dbReference type="Proteomes" id="UP000245942">
    <property type="component" value="Unassembled WGS sequence"/>
</dbReference>
<dbReference type="PANTHER" id="PTHR15323">
    <property type="entry name" value="D123 PROTEIN"/>
    <property type="match status" value="1"/>
</dbReference>
<protein>
    <submittedName>
        <fullName evidence="3">D123-domain-containing protein</fullName>
    </submittedName>
</protein>
<keyword evidence="4" id="KW-1185">Reference proteome</keyword>
<dbReference type="Pfam" id="PF07065">
    <property type="entry name" value="D123"/>
    <property type="match status" value="1"/>
</dbReference>